<evidence type="ECO:0000313" key="2">
    <source>
        <dbReference type="EMBL" id="PJR11571.1"/>
    </source>
</evidence>
<comment type="caution">
    <text evidence="2">The sequence shown here is derived from an EMBL/GenBank/DDBJ whole genome shotgun (WGS) entry which is preliminary data.</text>
</comment>
<dbReference type="AlphaFoldDB" id="A0A2J0YVJ1"/>
<reference evidence="2 3" key="1">
    <citation type="submission" date="2017-06" db="EMBL/GenBank/DDBJ databases">
        <title>Ensifer strains isolated from leguminous trees and herbs display diverse denitrification phenotypes with some acting as strong N2O sinks.</title>
        <authorList>
            <person name="Woliy K."/>
            <person name="Mania D."/>
            <person name="Bakken L.R."/>
            <person name="Frostegard A."/>
        </authorList>
    </citation>
    <scope>NUCLEOTIDE SEQUENCE [LARGE SCALE GENOMIC DNA]</scope>
    <source>
        <strain evidence="2 3">AC50a</strain>
    </source>
</reference>
<proteinExistence type="predicted"/>
<evidence type="ECO:0000256" key="1">
    <source>
        <dbReference type="SAM" id="SignalP"/>
    </source>
</evidence>
<dbReference type="Proteomes" id="UP000231987">
    <property type="component" value="Unassembled WGS sequence"/>
</dbReference>
<feature type="chain" id="PRO_5014352097" evidence="1">
    <location>
        <begin position="26"/>
        <end position="220"/>
    </location>
</feature>
<sequence length="220" mass="23724">MEISLIRKLLFALGASALLCSGANAGEPITVRGIHGAMSLQELLTALDQIDGIAYTLETNTHFPCGDAPTVSVFEEGLVASIPNFYSEEIQLEDAVLKGKKLAGCFGRKVNGPSYRHSIAVFSMDSANSGKLFSADYKCEFFNGCNTNVRDLAKDFQRSQPIEIPLREYPNSPDGTLFQGVTADGEGVGIRQDGSILILTGGSNFFPHKDSLNPNKPNFQ</sequence>
<gene>
    <name evidence="2" type="ORF">CEJ86_27820</name>
</gene>
<name>A0A2J0YVJ1_RHIML</name>
<accession>A0A2J0YVJ1</accession>
<feature type="signal peptide" evidence="1">
    <location>
        <begin position="1"/>
        <end position="25"/>
    </location>
</feature>
<evidence type="ECO:0000313" key="3">
    <source>
        <dbReference type="Proteomes" id="UP000231987"/>
    </source>
</evidence>
<organism evidence="2 3">
    <name type="scientific">Rhizobium meliloti</name>
    <name type="common">Ensifer meliloti</name>
    <name type="synonym">Sinorhizobium meliloti</name>
    <dbReference type="NCBI Taxonomy" id="382"/>
    <lineage>
        <taxon>Bacteria</taxon>
        <taxon>Pseudomonadati</taxon>
        <taxon>Pseudomonadota</taxon>
        <taxon>Alphaproteobacteria</taxon>
        <taxon>Hyphomicrobiales</taxon>
        <taxon>Rhizobiaceae</taxon>
        <taxon>Sinorhizobium/Ensifer group</taxon>
        <taxon>Sinorhizobium</taxon>
    </lineage>
</organism>
<protein>
    <submittedName>
        <fullName evidence="2">Uncharacterized protein</fullName>
    </submittedName>
</protein>
<dbReference type="EMBL" id="NJGD01000019">
    <property type="protein sequence ID" value="PJR11571.1"/>
    <property type="molecule type" value="Genomic_DNA"/>
</dbReference>
<keyword evidence="1" id="KW-0732">Signal</keyword>